<sequence length="266" mass="30226">MIFASDLDRTLIYSRGAIGEDVGEADLVPVELYEGRQISFMTKSALHLLEEITKIALFVPVTTRTVRQYKRIFHLLDVFQPKYAITSNGGTVLIDGVPDVNWSRNVQLALKESSSPEEAKLTFDRFRSSEWIISERLADNFFYSIVVDRDKFQVPLIDECRSYLKKLGWTISVQGRKVYLIPEGINKGNAVNYVKELAGARYVAASGDSLLDESLLRVSHYSLSPSHGELFNTKSSDKFFRFTKQSGIQASEELVIEIHKWFKSLI</sequence>
<name>A0A0F7CH00_PAEDU</name>
<dbReference type="InterPro" id="IPR024197">
    <property type="entry name" value="TPP-like"/>
</dbReference>
<dbReference type="PIRSF" id="PIRSF030802">
    <property type="entry name" value="UCP030802"/>
    <property type="match status" value="1"/>
</dbReference>
<dbReference type="EMBL" id="CP011114">
    <property type="protein sequence ID" value="AKG33360.1"/>
    <property type="molecule type" value="Genomic_DNA"/>
</dbReference>
<accession>A0A0F7CH00</accession>
<proteinExistence type="predicted"/>
<dbReference type="InterPro" id="IPR006380">
    <property type="entry name" value="SPP-like_dom"/>
</dbReference>
<dbReference type="GO" id="GO:0003824">
    <property type="term" value="F:catalytic activity"/>
    <property type="evidence" value="ECO:0007669"/>
    <property type="project" value="UniProtKB-ARBA"/>
</dbReference>
<organism evidence="2 3">
    <name type="scientific">Paenibacillus durus ATCC 35681</name>
    <dbReference type="NCBI Taxonomy" id="1333534"/>
    <lineage>
        <taxon>Bacteria</taxon>
        <taxon>Bacillati</taxon>
        <taxon>Bacillota</taxon>
        <taxon>Bacilli</taxon>
        <taxon>Bacillales</taxon>
        <taxon>Paenibacillaceae</taxon>
        <taxon>Paenibacillus</taxon>
    </lineage>
</organism>
<dbReference type="SUPFAM" id="SSF56784">
    <property type="entry name" value="HAD-like"/>
    <property type="match status" value="1"/>
</dbReference>
<gene>
    <name evidence="2" type="ORF">VK70_00995</name>
</gene>
<protein>
    <recommendedName>
        <fullName evidence="1">Sucrose phosphatase-like domain-containing protein</fullName>
    </recommendedName>
</protein>
<dbReference type="RefSeq" id="WP_025697335.1">
    <property type="nucleotide sequence ID" value="NZ_ASQQ01000504.1"/>
</dbReference>
<evidence type="ECO:0000259" key="1">
    <source>
        <dbReference type="Pfam" id="PF05116"/>
    </source>
</evidence>
<dbReference type="Gene3D" id="3.40.50.1000">
    <property type="entry name" value="HAD superfamily/HAD-like"/>
    <property type="match status" value="1"/>
</dbReference>
<dbReference type="OrthoDB" id="1666512at2"/>
<feature type="domain" description="Sucrose phosphatase-like" evidence="1">
    <location>
        <begin position="46"/>
        <end position="221"/>
    </location>
</feature>
<reference evidence="2 3" key="1">
    <citation type="submission" date="2015-03" db="EMBL/GenBank/DDBJ databases">
        <authorList>
            <person name="Abdul Halim M."/>
        </authorList>
    </citation>
    <scope>NUCLEOTIDE SEQUENCE [LARGE SCALE GENOMIC DNA]</scope>
    <source>
        <strain evidence="2 3">ATCC 35681</strain>
    </source>
</reference>
<dbReference type="PATRIC" id="fig|1333534.5.peg.219"/>
<dbReference type="InterPro" id="IPR036412">
    <property type="entry name" value="HAD-like_sf"/>
</dbReference>
<evidence type="ECO:0000313" key="3">
    <source>
        <dbReference type="Proteomes" id="UP000034189"/>
    </source>
</evidence>
<dbReference type="Pfam" id="PF05116">
    <property type="entry name" value="S6PP"/>
    <property type="match status" value="1"/>
</dbReference>
<dbReference type="Proteomes" id="UP000034189">
    <property type="component" value="Chromosome"/>
</dbReference>
<dbReference type="InterPro" id="IPR023214">
    <property type="entry name" value="HAD_sf"/>
</dbReference>
<evidence type="ECO:0000313" key="2">
    <source>
        <dbReference type="EMBL" id="AKG33360.1"/>
    </source>
</evidence>
<dbReference type="AlphaFoldDB" id="A0A0F7CH00"/>
<reference evidence="2 3" key="2">
    <citation type="journal article" date="2016" name="Genome Announc.">
        <title>Genome Sequence of a Gram-Positive Diazotroph, Paenibacillus durus Type Strain ATCC 35681.</title>
        <authorList>
            <person name="Halim M.A."/>
            <person name="Rahman A.Y."/>
            <person name="Sim K.S."/>
            <person name="Yam H.C."/>
            <person name="Rahim A.A."/>
            <person name="Ghazali A.H."/>
            <person name="Najimudin N."/>
        </authorList>
    </citation>
    <scope>NUCLEOTIDE SEQUENCE [LARGE SCALE GENOMIC DNA]</scope>
    <source>
        <strain evidence="2 3">ATCC 35681</strain>
    </source>
</reference>
<dbReference type="HOGENOM" id="CLU_083285_1_0_9"/>
<dbReference type="SMR" id="A0A0F7CH00"/>